<sequence length="380" mass="42169">MGASEDVEGYQGDASVGTIVWVRRRNGSWWPGRILGVDETSISHITSPKTGTPVKLLGRDDASVDWYNLEKSKRVKPFRCGEFDDCIEKVESSHGFPIKKREKYARREDAILHALELERELLEKNKPKPSSANSNRKMQMVLRKNSGSSGKSGLNLKSQSISKRVKDHTATKGKRQGCEDVNFEAIPQKGCKDFGPRTASSKRKTSPSILSDDLQRPSPLDNQVHILSDHDGNVKDPSGIKRQRTQGGLHEDTYVRRGDRRNPLAKVIQNSAKFLKSHSLPLDDDFEKEKTGVIVPAKRNRSRCVYLPTESNNEVASDPMQISSSPQVGTDNGLLPSGSLTEENTSSGLVEEDDYFQKDSLDTNVNEEKGVPSGQISNQP</sequence>
<dbReference type="PANTHER" id="PTHR33697">
    <property type="entry name" value="T17B22.17 PROTEIN-RELATED"/>
    <property type="match status" value="1"/>
</dbReference>
<feature type="region of interest" description="Disordered" evidence="1">
    <location>
        <begin position="144"/>
        <end position="175"/>
    </location>
</feature>
<dbReference type="InterPro" id="IPR000313">
    <property type="entry name" value="PWWP_dom"/>
</dbReference>
<name>A0A7J7L7Y0_9MAGN</name>
<feature type="compositionally biased region" description="Basic and acidic residues" evidence="1">
    <location>
        <begin position="355"/>
        <end position="370"/>
    </location>
</feature>
<dbReference type="AlphaFoldDB" id="A0A7J7L7Y0"/>
<dbReference type="Proteomes" id="UP000541444">
    <property type="component" value="Unassembled WGS sequence"/>
</dbReference>
<dbReference type="SUPFAM" id="SSF63748">
    <property type="entry name" value="Tudor/PWWP/MBT"/>
    <property type="match status" value="1"/>
</dbReference>
<feature type="compositionally biased region" description="Polar residues" evidence="1">
    <location>
        <begin position="338"/>
        <end position="348"/>
    </location>
</feature>
<feature type="compositionally biased region" description="Low complexity" evidence="1">
    <location>
        <begin position="144"/>
        <end position="158"/>
    </location>
</feature>
<dbReference type="PROSITE" id="PS50812">
    <property type="entry name" value="PWWP"/>
    <property type="match status" value="1"/>
</dbReference>
<dbReference type="OrthoDB" id="1908535at2759"/>
<dbReference type="CDD" id="cd05162">
    <property type="entry name" value="PWWP"/>
    <property type="match status" value="1"/>
</dbReference>
<organism evidence="3 4">
    <name type="scientific">Kingdonia uniflora</name>
    <dbReference type="NCBI Taxonomy" id="39325"/>
    <lineage>
        <taxon>Eukaryota</taxon>
        <taxon>Viridiplantae</taxon>
        <taxon>Streptophyta</taxon>
        <taxon>Embryophyta</taxon>
        <taxon>Tracheophyta</taxon>
        <taxon>Spermatophyta</taxon>
        <taxon>Magnoliopsida</taxon>
        <taxon>Ranunculales</taxon>
        <taxon>Circaeasteraceae</taxon>
        <taxon>Kingdonia</taxon>
    </lineage>
</organism>
<feature type="compositionally biased region" description="Polar residues" evidence="1">
    <location>
        <begin position="310"/>
        <end position="330"/>
    </location>
</feature>
<comment type="caution">
    <text evidence="3">The sequence shown here is derived from an EMBL/GenBank/DDBJ whole genome shotgun (WGS) entry which is preliminary data.</text>
</comment>
<dbReference type="EMBL" id="JACGCM010002554">
    <property type="protein sequence ID" value="KAF6138747.1"/>
    <property type="molecule type" value="Genomic_DNA"/>
</dbReference>
<evidence type="ECO:0000256" key="1">
    <source>
        <dbReference type="SAM" id="MobiDB-lite"/>
    </source>
</evidence>
<dbReference type="Pfam" id="PF00855">
    <property type="entry name" value="PWWP"/>
    <property type="match status" value="1"/>
</dbReference>
<keyword evidence="4" id="KW-1185">Reference proteome</keyword>
<accession>A0A7J7L7Y0</accession>
<reference evidence="3 4" key="1">
    <citation type="journal article" date="2020" name="IScience">
        <title>Genome Sequencing of the Endangered Kingdonia uniflora (Circaeasteraceae, Ranunculales) Reveals Potential Mechanisms of Evolutionary Specialization.</title>
        <authorList>
            <person name="Sun Y."/>
            <person name="Deng T."/>
            <person name="Zhang A."/>
            <person name="Moore M.J."/>
            <person name="Landis J.B."/>
            <person name="Lin N."/>
            <person name="Zhang H."/>
            <person name="Zhang X."/>
            <person name="Huang J."/>
            <person name="Zhang X."/>
            <person name="Sun H."/>
            <person name="Wang H."/>
        </authorList>
    </citation>
    <scope>NUCLEOTIDE SEQUENCE [LARGE SCALE GENOMIC DNA]</scope>
    <source>
        <strain evidence="3">TB1705</strain>
        <tissue evidence="3">Leaf</tissue>
    </source>
</reference>
<dbReference type="PANTHER" id="PTHR33697:SF2">
    <property type="entry name" value="T17B22.17 PROTEIN"/>
    <property type="match status" value="1"/>
</dbReference>
<feature type="region of interest" description="Disordered" evidence="1">
    <location>
        <begin position="310"/>
        <end position="380"/>
    </location>
</feature>
<gene>
    <name evidence="3" type="ORF">GIB67_040879</name>
</gene>
<evidence type="ECO:0000313" key="3">
    <source>
        <dbReference type="EMBL" id="KAF6138747.1"/>
    </source>
</evidence>
<evidence type="ECO:0000313" key="4">
    <source>
        <dbReference type="Proteomes" id="UP000541444"/>
    </source>
</evidence>
<dbReference type="Gene3D" id="2.30.30.140">
    <property type="match status" value="1"/>
</dbReference>
<feature type="domain" description="PWWP" evidence="2">
    <location>
        <begin position="16"/>
        <end position="71"/>
    </location>
</feature>
<dbReference type="InterPro" id="IPR044679">
    <property type="entry name" value="PWWP2-like"/>
</dbReference>
<feature type="region of interest" description="Disordered" evidence="1">
    <location>
        <begin position="189"/>
        <end position="254"/>
    </location>
</feature>
<evidence type="ECO:0000259" key="2">
    <source>
        <dbReference type="PROSITE" id="PS50812"/>
    </source>
</evidence>
<proteinExistence type="predicted"/>
<protein>
    <recommendedName>
        <fullName evidence="2">PWWP domain-containing protein</fullName>
    </recommendedName>
</protein>
<feature type="compositionally biased region" description="Basic residues" evidence="1">
    <location>
        <begin position="163"/>
        <end position="175"/>
    </location>
</feature>